<proteinExistence type="predicted"/>
<dbReference type="AlphaFoldDB" id="A0AAD4NF66"/>
<name>A0AAD4NF66_9BILA</name>
<dbReference type="EMBL" id="JAKKPZ010000001">
    <property type="protein sequence ID" value="KAI1728411.1"/>
    <property type="molecule type" value="Genomic_DNA"/>
</dbReference>
<keyword evidence="2" id="KW-1185">Reference proteome</keyword>
<gene>
    <name evidence="1" type="ORF">DdX_00590</name>
</gene>
<dbReference type="GO" id="GO:0006122">
    <property type="term" value="P:mitochondrial electron transport, ubiquinol to cytochrome c"/>
    <property type="evidence" value="ECO:0007669"/>
    <property type="project" value="InterPro"/>
</dbReference>
<reference evidence="1" key="1">
    <citation type="submission" date="2022-01" db="EMBL/GenBank/DDBJ databases">
        <title>Genome Sequence Resource for Two Populations of Ditylenchus destructor, the Migratory Endoparasitic Phytonematode.</title>
        <authorList>
            <person name="Zhang H."/>
            <person name="Lin R."/>
            <person name="Xie B."/>
        </authorList>
    </citation>
    <scope>NUCLEOTIDE SEQUENCE</scope>
    <source>
        <strain evidence="1">BazhouSP</strain>
    </source>
</reference>
<dbReference type="GO" id="GO:0005739">
    <property type="term" value="C:mitochondrion"/>
    <property type="evidence" value="ECO:0007669"/>
    <property type="project" value="GOC"/>
</dbReference>
<evidence type="ECO:0000313" key="2">
    <source>
        <dbReference type="Proteomes" id="UP001201812"/>
    </source>
</evidence>
<organism evidence="1 2">
    <name type="scientific">Ditylenchus destructor</name>
    <dbReference type="NCBI Taxonomy" id="166010"/>
    <lineage>
        <taxon>Eukaryota</taxon>
        <taxon>Metazoa</taxon>
        <taxon>Ecdysozoa</taxon>
        <taxon>Nematoda</taxon>
        <taxon>Chromadorea</taxon>
        <taxon>Rhabditida</taxon>
        <taxon>Tylenchina</taxon>
        <taxon>Tylenchomorpha</taxon>
        <taxon>Sphaerularioidea</taxon>
        <taxon>Anguinidae</taxon>
        <taxon>Anguininae</taxon>
        <taxon>Ditylenchus</taxon>
    </lineage>
</organism>
<dbReference type="Pfam" id="PF08997">
    <property type="entry name" value="UCR_6-4kD"/>
    <property type="match status" value="1"/>
</dbReference>
<accession>A0AAD4NF66</accession>
<protein>
    <submittedName>
        <fullName evidence="1">Ubiquinol-cytochrome C reductase complex, 6.4kD protein domain-containing protein</fullName>
    </submittedName>
</protein>
<comment type="caution">
    <text evidence="1">The sequence shown here is derived from an EMBL/GenBank/DDBJ whole genome shotgun (WGS) entry which is preliminary data.</text>
</comment>
<dbReference type="InterPro" id="IPR029027">
    <property type="entry name" value="Single_a-helix_sf"/>
</dbReference>
<dbReference type="SUPFAM" id="SSF81518">
    <property type="entry name" value="Subunit XI (6.4 kDa protein) of cytochrome bc1 complex (Ubiquinol-cytochrome c reductase)"/>
    <property type="match status" value="1"/>
</dbReference>
<evidence type="ECO:0000313" key="1">
    <source>
        <dbReference type="EMBL" id="KAI1728411.1"/>
    </source>
</evidence>
<sequence length="68" mass="7952">MPLVTLRVILMKTYKHLPTFKRMALNPNYYPTYGALAAGGALSLVYFTDWKVVAKHIPLWNERFHEEE</sequence>
<dbReference type="Proteomes" id="UP001201812">
    <property type="component" value="Unassembled WGS sequence"/>
</dbReference>
<dbReference type="InterPro" id="IPR015089">
    <property type="entry name" value="UQCR"/>
</dbReference>
<dbReference type="Gene3D" id="1.20.5.220">
    <property type="match status" value="1"/>
</dbReference>